<dbReference type="InterPro" id="IPR036523">
    <property type="entry name" value="SurE-like_sf"/>
</dbReference>
<feature type="domain" description="Survival protein SurE-like phosphatase/nucleotidase" evidence="6">
    <location>
        <begin position="11"/>
        <end position="195"/>
    </location>
</feature>
<sequence length="261" mass="28639">MTNSKKDEPLILITNDDGFEAKGIQILTQIALQFGNVVVVAPDGPRSGQSCAITPRDPLYITEHKTSSDKLRLFSINGTPTDCVKLSIHEILTEKPDLLLSGINHGSNSAISVIYSGTMGAVFEGCVQHIPSIGFSLCSHLPDADFSVSIPVIEKITRLALQKSLPKGVCLNVNIPATEKLNGIRICEQAKGYWTEEFVRKRDESGRTFFQLAGYFENEEPNNTATDEWALANGYASVVPCKIDKTARLLLPQFEQWLGND</sequence>
<gene>
    <name evidence="5 7" type="primary">surE</name>
    <name evidence="7" type="ORF">IAB03_01775</name>
</gene>
<name>A0A9D1M6H6_9BACT</name>
<dbReference type="AlphaFoldDB" id="A0A9D1M6H6"/>
<comment type="cofactor">
    <cofactor evidence="5">
        <name>a divalent metal cation</name>
        <dbReference type="ChEBI" id="CHEBI:60240"/>
    </cofactor>
    <text evidence="5">Binds 1 divalent metal cation per subunit.</text>
</comment>
<feature type="binding site" evidence="5">
    <location>
        <position position="16"/>
    </location>
    <ligand>
        <name>a divalent metal cation</name>
        <dbReference type="ChEBI" id="CHEBI:60240"/>
    </ligand>
</feature>
<comment type="caution">
    <text evidence="7">The sequence shown here is derived from an EMBL/GenBank/DDBJ whole genome shotgun (WGS) entry which is preliminary data.</text>
</comment>
<dbReference type="EMBL" id="DVNA01000040">
    <property type="protein sequence ID" value="HIU54519.1"/>
    <property type="molecule type" value="Genomic_DNA"/>
</dbReference>
<dbReference type="Pfam" id="PF01975">
    <property type="entry name" value="SurE"/>
    <property type="match status" value="1"/>
</dbReference>
<dbReference type="Gene3D" id="3.40.1210.10">
    <property type="entry name" value="Survival protein SurE-like phosphatase/nucleotidase"/>
    <property type="match status" value="1"/>
</dbReference>
<dbReference type="SUPFAM" id="SSF64167">
    <property type="entry name" value="SurE-like"/>
    <property type="match status" value="1"/>
</dbReference>
<comment type="subcellular location">
    <subcellularLocation>
        <location evidence="5">Cytoplasm</location>
    </subcellularLocation>
</comment>
<evidence type="ECO:0000256" key="5">
    <source>
        <dbReference type="HAMAP-Rule" id="MF_00060"/>
    </source>
</evidence>
<dbReference type="GO" id="GO:0000166">
    <property type="term" value="F:nucleotide binding"/>
    <property type="evidence" value="ECO:0007669"/>
    <property type="project" value="UniProtKB-KW"/>
</dbReference>
<feature type="binding site" evidence="5">
    <location>
        <position position="47"/>
    </location>
    <ligand>
        <name>a divalent metal cation</name>
        <dbReference type="ChEBI" id="CHEBI:60240"/>
    </ligand>
</feature>
<dbReference type="Proteomes" id="UP000824112">
    <property type="component" value="Unassembled WGS sequence"/>
</dbReference>
<evidence type="ECO:0000256" key="1">
    <source>
        <dbReference type="ARBA" id="ARBA00000815"/>
    </source>
</evidence>
<proteinExistence type="inferred from homology"/>
<organism evidence="7 8">
    <name type="scientific">Candidatus Gallibacteroides avistercoris</name>
    <dbReference type="NCBI Taxonomy" id="2840833"/>
    <lineage>
        <taxon>Bacteria</taxon>
        <taxon>Pseudomonadati</taxon>
        <taxon>Bacteroidota</taxon>
        <taxon>Bacteroidia</taxon>
        <taxon>Bacteroidales</taxon>
        <taxon>Bacteroidaceae</taxon>
        <taxon>Bacteroidaceae incertae sedis</taxon>
        <taxon>Candidatus Gallibacteroides</taxon>
    </lineage>
</organism>
<dbReference type="InterPro" id="IPR002828">
    <property type="entry name" value="SurE-like_Pase/nucleotidase"/>
</dbReference>
<dbReference type="InterPro" id="IPR030048">
    <property type="entry name" value="SurE"/>
</dbReference>
<dbReference type="HAMAP" id="MF_00060">
    <property type="entry name" value="SurE"/>
    <property type="match status" value="1"/>
</dbReference>
<keyword evidence="4 5" id="KW-0378">Hydrolase</keyword>
<keyword evidence="5" id="KW-0963">Cytoplasm</keyword>
<reference evidence="7" key="1">
    <citation type="submission" date="2020-10" db="EMBL/GenBank/DDBJ databases">
        <authorList>
            <person name="Gilroy R."/>
        </authorList>
    </citation>
    <scope>NUCLEOTIDE SEQUENCE</scope>
    <source>
        <strain evidence="7">CHK158-818</strain>
    </source>
</reference>
<dbReference type="EC" id="3.1.3.5" evidence="5"/>
<feature type="binding site" evidence="5">
    <location>
        <position position="104"/>
    </location>
    <ligand>
        <name>a divalent metal cation</name>
        <dbReference type="ChEBI" id="CHEBI:60240"/>
    </ligand>
</feature>
<protein>
    <recommendedName>
        <fullName evidence="5">5'-nucleotidase SurE</fullName>
        <ecNumber evidence="5">3.1.3.5</ecNumber>
    </recommendedName>
    <alternativeName>
        <fullName evidence="5">Nucleoside 5'-monophosphate phosphohydrolase</fullName>
    </alternativeName>
</protein>
<accession>A0A9D1M6H6</accession>
<dbReference type="NCBIfam" id="TIGR00087">
    <property type="entry name" value="surE"/>
    <property type="match status" value="1"/>
</dbReference>
<dbReference type="GO" id="GO:0008253">
    <property type="term" value="F:5'-nucleotidase activity"/>
    <property type="evidence" value="ECO:0007669"/>
    <property type="project" value="UniProtKB-UniRule"/>
</dbReference>
<evidence type="ECO:0000256" key="2">
    <source>
        <dbReference type="ARBA" id="ARBA00011062"/>
    </source>
</evidence>
<dbReference type="PANTHER" id="PTHR30457:SF0">
    <property type="entry name" value="PHOSPHATASE, PUTATIVE (AFU_ORTHOLOGUE AFUA_4G01070)-RELATED"/>
    <property type="match status" value="1"/>
</dbReference>
<feature type="binding site" evidence="5">
    <location>
        <position position="17"/>
    </location>
    <ligand>
        <name>a divalent metal cation</name>
        <dbReference type="ChEBI" id="CHEBI:60240"/>
    </ligand>
</feature>
<comment type="catalytic activity">
    <reaction evidence="1 5">
        <text>a ribonucleoside 5'-phosphate + H2O = a ribonucleoside + phosphate</text>
        <dbReference type="Rhea" id="RHEA:12484"/>
        <dbReference type="ChEBI" id="CHEBI:15377"/>
        <dbReference type="ChEBI" id="CHEBI:18254"/>
        <dbReference type="ChEBI" id="CHEBI:43474"/>
        <dbReference type="ChEBI" id="CHEBI:58043"/>
        <dbReference type="EC" id="3.1.3.5"/>
    </reaction>
</comment>
<evidence type="ECO:0000259" key="6">
    <source>
        <dbReference type="Pfam" id="PF01975"/>
    </source>
</evidence>
<dbReference type="NCBIfam" id="NF001492">
    <property type="entry name" value="PRK00346.2-2"/>
    <property type="match status" value="1"/>
</dbReference>
<evidence type="ECO:0000256" key="3">
    <source>
        <dbReference type="ARBA" id="ARBA00022723"/>
    </source>
</evidence>
<reference evidence="7" key="2">
    <citation type="journal article" date="2021" name="PeerJ">
        <title>Extensive microbial diversity within the chicken gut microbiome revealed by metagenomics and culture.</title>
        <authorList>
            <person name="Gilroy R."/>
            <person name="Ravi A."/>
            <person name="Getino M."/>
            <person name="Pursley I."/>
            <person name="Horton D.L."/>
            <person name="Alikhan N.F."/>
            <person name="Baker D."/>
            <person name="Gharbi K."/>
            <person name="Hall N."/>
            <person name="Watson M."/>
            <person name="Adriaenssens E.M."/>
            <person name="Foster-Nyarko E."/>
            <person name="Jarju S."/>
            <person name="Secka A."/>
            <person name="Antonio M."/>
            <person name="Oren A."/>
            <person name="Chaudhuri R.R."/>
            <person name="La Ragione R."/>
            <person name="Hildebrand F."/>
            <person name="Pallen M.J."/>
        </authorList>
    </citation>
    <scope>NUCLEOTIDE SEQUENCE</scope>
    <source>
        <strain evidence="7">CHK158-818</strain>
    </source>
</reference>
<keyword evidence="3 5" id="KW-0479">Metal-binding</keyword>
<comment type="function">
    <text evidence="5">Nucleotidase that shows phosphatase activity on nucleoside 5'-monophosphates.</text>
</comment>
<comment type="similarity">
    <text evidence="2 5">Belongs to the SurE nucleotidase family.</text>
</comment>
<dbReference type="GO" id="GO:0005737">
    <property type="term" value="C:cytoplasm"/>
    <property type="evidence" value="ECO:0007669"/>
    <property type="project" value="UniProtKB-SubCell"/>
</dbReference>
<evidence type="ECO:0000313" key="7">
    <source>
        <dbReference type="EMBL" id="HIU54519.1"/>
    </source>
</evidence>
<evidence type="ECO:0000313" key="8">
    <source>
        <dbReference type="Proteomes" id="UP000824112"/>
    </source>
</evidence>
<keyword evidence="5" id="KW-0547">Nucleotide-binding</keyword>
<dbReference type="GO" id="GO:0046872">
    <property type="term" value="F:metal ion binding"/>
    <property type="evidence" value="ECO:0007669"/>
    <property type="project" value="UniProtKB-UniRule"/>
</dbReference>
<evidence type="ECO:0000256" key="4">
    <source>
        <dbReference type="ARBA" id="ARBA00022801"/>
    </source>
</evidence>
<dbReference type="PANTHER" id="PTHR30457">
    <property type="entry name" value="5'-NUCLEOTIDASE SURE"/>
    <property type="match status" value="1"/>
</dbReference>